<dbReference type="SUPFAM" id="SSF51735">
    <property type="entry name" value="NAD(P)-binding Rossmann-fold domains"/>
    <property type="match status" value="1"/>
</dbReference>
<evidence type="ECO:0000256" key="3">
    <source>
        <dbReference type="ARBA" id="ARBA00023002"/>
    </source>
</evidence>
<protein>
    <recommendedName>
        <fullName evidence="5">NAD-dependent epimerase/dehydratase domain-containing protein</fullName>
    </recommendedName>
</protein>
<dbReference type="Gene3D" id="3.90.25.10">
    <property type="entry name" value="UDP-galactose 4-epimerase, domain 1"/>
    <property type="match status" value="1"/>
</dbReference>
<dbReference type="PANTHER" id="PTHR43238:SF1">
    <property type="entry name" value="GDP-L-FUCOSE SYNTHASE"/>
    <property type="match status" value="1"/>
</dbReference>
<organism evidence="6">
    <name type="scientific">marine sediment metagenome</name>
    <dbReference type="NCBI Taxonomy" id="412755"/>
    <lineage>
        <taxon>unclassified sequences</taxon>
        <taxon>metagenomes</taxon>
        <taxon>ecological metagenomes</taxon>
    </lineage>
</organism>
<dbReference type="EMBL" id="BARS01003726">
    <property type="protein sequence ID" value="GAF85547.1"/>
    <property type="molecule type" value="Genomic_DNA"/>
</dbReference>
<keyword evidence="3" id="KW-0560">Oxidoreductase</keyword>
<dbReference type="GO" id="GO:0016853">
    <property type="term" value="F:isomerase activity"/>
    <property type="evidence" value="ECO:0007669"/>
    <property type="project" value="UniProtKB-KW"/>
</dbReference>
<comment type="similarity">
    <text evidence="1">Belongs to the NAD(P)-dependent epimerase/dehydratase family. Fucose synthase subfamily.</text>
</comment>
<sequence>VKQMYKDLEPDMVLHLAAEVGGIRANRQQPGRFFYANIAMGLHLIEQARIVGLEKFVQVGTVCAYPKYTQVPFKEDDLWNGYPEETNAPYGIAKKALLVMCQSYRQQYGSNAIYLLPVNLYGPGDNFDLDTSHVIPALIRKCLEALDAHRDKITCWGSGTVSREFLYLDDAAEGILLAAEFYNAPEPVNLGTGREITIKDLVEKIAPLCGFSGKIEWDSSKPDGQPRRRLDTSRAKDYFDFVAQTDLDEGLAKTIDWYKRNKSKIKYQK</sequence>
<dbReference type="Gene3D" id="3.40.50.720">
    <property type="entry name" value="NAD(P)-binding Rossmann-like Domain"/>
    <property type="match status" value="1"/>
</dbReference>
<dbReference type="InterPro" id="IPR001509">
    <property type="entry name" value="Epimerase_deHydtase"/>
</dbReference>
<dbReference type="InterPro" id="IPR020904">
    <property type="entry name" value="Sc_DH/Rdtase_CS"/>
</dbReference>
<dbReference type="AlphaFoldDB" id="X0TBK6"/>
<keyword evidence="2" id="KW-0521">NADP</keyword>
<keyword evidence="4" id="KW-0413">Isomerase</keyword>
<dbReference type="PROSITE" id="PS00061">
    <property type="entry name" value="ADH_SHORT"/>
    <property type="match status" value="1"/>
</dbReference>
<gene>
    <name evidence="6" type="ORF">S01H1_07223</name>
</gene>
<evidence type="ECO:0000256" key="1">
    <source>
        <dbReference type="ARBA" id="ARBA00005959"/>
    </source>
</evidence>
<accession>X0TBK6</accession>
<feature type="domain" description="NAD-dependent epimerase/dehydratase" evidence="5">
    <location>
        <begin position="3"/>
        <end position="191"/>
    </location>
</feature>
<name>X0TBK6_9ZZZZ</name>
<feature type="non-terminal residue" evidence="6">
    <location>
        <position position="1"/>
    </location>
</feature>
<dbReference type="Pfam" id="PF01370">
    <property type="entry name" value="Epimerase"/>
    <property type="match status" value="1"/>
</dbReference>
<dbReference type="GO" id="GO:0050577">
    <property type="term" value="F:GDP-L-fucose synthase activity"/>
    <property type="evidence" value="ECO:0007669"/>
    <property type="project" value="TreeGrafter"/>
</dbReference>
<dbReference type="InterPro" id="IPR028614">
    <property type="entry name" value="GDP_fucose/colitose_synth"/>
</dbReference>
<evidence type="ECO:0000256" key="4">
    <source>
        <dbReference type="ARBA" id="ARBA00023235"/>
    </source>
</evidence>
<dbReference type="CDD" id="cd05239">
    <property type="entry name" value="GDP_FS_SDR_e"/>
    <property type="match status" value="1"/>
</dbReference>
<evidence type="ECO:0000256" key="2">
    <source>
        <dbReference type="ARBA" id="ARBA00022857"/>
    </source>
</evidence>
<proteinExistence type="inferred from homology"/>
<dbReference type="InterPro" id="IPR036291">
    <property type="entry name" value="NAD(P)-bd_dom_sf"/>
</dbReference>
<dbReference type="HAMAP" id="MF_00956">
    <property type="entry name" value="GDP_fucose_synth"/>
    <property type="match status" value="1"/>
</dbReference>
<comment type="caution">
    <text evidence="6">The sequence shown here is derived from an EMBL/GenBank/DDBJ whole genome shotgun (WGS) entry which is preliminary data.</text>
</comment>
<evidence type="ECO:0000313" key="6">
    <source>
        <dbReference type="EMBL" id="GAF85547.1"/>
    </source>
</evidence>
<evidence type="ECO:0000259" key="5">
    <source>
        <dbReference type="Pfam" id="PF01370"/>
    </source>
</evidence>
<reference evidence="6" key="1">
    <citation type="journal article" date="2014" name="Front. Microbiol.">
        <title>High frequency of phylogenetically diverse reductive dehalogenase-homologous genes in deep subseafloor sedimentary metagenomes.</title>
        <authorList>
            <person name="Kawai M."/>
            <person name="Futagami T."/>
            <person name="Toyoda A."/>
            <person name="Takaki Y."/>
            <person name="Nishi S."/>
            <person name="Hori S."/>
            <person name="Arai W."/>
            <person name="Tsubouchi T."/>
            <person name="Morono Y."/>
            <person name="Uchiyama I."/>
            <person name="Ito T."/>
            <person name="Fujiyama A."/>
            <person name="Inagaki F."/>
            <person name="Takami H."/>
        </authorList>
    </citation>
    <scope>NUCLEOTIDE SEQUENCE</scope>
    <source>
        <strain evidence="6">Expedition CK06-06</strain>
    </source>
</reference>
<dbReference type="PANTHER" id="PTHR43238">
    <property type="entry name" value="GDP-L-FUCOSE SYNTHASE"/>
    <property type="match status" value="1"/>
</dbReference>